<organism evidence="1 2">
    <name type="scientific">Ancylobacter novellus (strain ATCC 8093 / DSM 506 / JCM 20403 / CCM 1077 / IAM 12100 / NBRC 12443 / NCIMB 10456)</name>
    <name type="common">Starkeya novella</name>
    <dbReference type="NCBI Taxonomy" id="639283"/>
    <lineage>
        <taxon>Bacteria</taxon>
        <taxon>Pseudomonadati</taxon>
        <taxon>Pseudomonadota</taxon>
        <taxon>Alphaproteobacteria</taxon>
        <taxon>Hyphomicrobiales</taxon>
        <taxon>Xanthobacteraceae</taxon>
        <taxon>Ancylobacter</taxon>
    </lineage>
</organism>
<name>D7A8D6_ANCN5</name>
<dbReference type="Proteomes" id="UP000006633">
    <property type="component" value="Chromosome"/>
</dbReference>
<dbReference type="RefSeq" id="WP_013166114.1">
    <property type="nucleotide sequence ID" value="NC_014217.1"/>
</dbReference>
<evidence type="ECO:0000313" key="2">
    <source>
        <dbReference type="Proteomes" id="UP000006633"/>
    </source>
</evidence>
<keyword evidence="2" id="KW-1185">Reference proteome</keyword>
<dbReference type="OrthoDB" id="7993291at2"/>
<accession>D7A8D6</accession>
<protein>
    <submittedName>
        <fullName evidence="1">Uncharacterized protein</fullName>
    </submittedName>
</protein>
<dbReference type="AlphaFoldDB" id="D7A8D6"/>
<dbReference type="EMBL" id="CP002026">
    <property type="protein sequence ID" value="ADH88609.1"/>
    <property type="molecule type" value="Genomic_DNA"/>
</dbReference>
<evidence type="ECO:0000313" key="1">
    <source>
        <dbReference type="EMBL" id="ADH88609.1"/>
    </source>
</evidence>
<dbReference type="HOGENOM" id="CLU_173240_0_0_5"/>
<reference evidence="1 2" key="1">
    <citation type="journal article" date="2012" name="Stand. Genomic Sci.">
        <title>Complete genome sequence of the facultatively chemolithoautotrophic and methylotrophic alpha Proteobacterium Starkeya novella type strain (ATCC 8093(T)).</title>
        <authorList>
            <person name="Kappler U."/>
            <person name="Davenport K."/>
            <person name="Beatson S."/>
            <person name="Lucas S."/>
            <person name="Lapidus A."/>
            <person name="Copeland A."/>
            <person name="Berry K.W."/>
            <person name="Glavina Del Rio T."/>
            <person name="Hammon N."/>
            <person name="Dalin E."/>
            <person name="Tice H."/>
            <person name="Pitluck S."/>
            <person name="Richardson P."/>
            <person name="Bruce D."/>
            <person name="Goodwin L.A."/>
            <person name="Han C."/>
            <person name="Tapia R."/>
            <person name="Detter J.C."/>
            <person name="Chang Y.J."/>
            <person name="Jeffries C.D."/>
            <person name="Land M."/>
            <person name="Hauser L."/>
            <person name="Kyrpides N.C."/>
            <person name="Goker M."/>
            <person name="Ivanova N."/>
            <person name="Klenk H.P."/>
            <person name="Woyke T."/>
        </authorList>
    </citation>
    <scope>NUCLEOTIDE SEQUENCE [LARGE SCALE GENOMIC DNA]</scope>
    <source>
        <strain evidence="2">ATCC 8093 / DSM 506 / JCM 20403 / CCM 1077 / IAM 12100 / NBRC 12443 / NCIMB 10456</strain>
    </source>
</reference>
<dbReference type="eggNOG" id="ENOG50304F5">
    <property type="taxonomic scope" value="Bacteria"/>
</dbReference>
<proteinExistence type="predicted"/>
<gene>
    <name evidence="1" type="ordered locus">Snov_1296</name>
</gene>
<sequence length="93" mass="10684">MGSRLSDYPYVTVRVHCPRCERYGAYKLARLAACYGPEIELAELVRKLSSDCHHRRENHPYRQGCQARLLDWPRNRPPDEPLATFAVVKGGKS</sequence>
<dbReference type="KEGG" id="sno:Snov_1296"/>